<sequence length="538" mass="59391">MAKLMKRFVVKGSPDEHSTMCALGVVKALVGSMLNIHNYELQRLAVVTCRELCTRLPDAAHATCNLLGESLLQRVIEGNAVQDGLLVREFLHNEEQYAEISRRLYHAGWDLGHTPEEKPNINQAAALSFPDDESEESTSDEESSSDGDASDGDQRQQEPSAYAHAGNKEPGPLTSASERHPEDAREESQVDSDGGDGANEDAQARLEENDEEEIESSVPRLTSNISSFKSRITSTSGFSSFTSRLDRELDDTKANEKREAAALGTVRLPLSKEDLKARTKRLLPFVGLYIPSKKPQPKLINKHAVRFTQKIFSDPGRHGDRLLAQKRTHEDAASNNDNETLHYIKGLSRAPRPDEIPIPSETARGAAKCEVLVDIPLRFLPAANAGKPANKTLEESKLGGGGDGSGHGDGKDFSPLLDASVADMAAEEEEDDFNMQSPLERKMAQRRARAEEIRQRKEELRSEKAAAEKRARLLARQQKANPDHGASTDGSKGIPRFEQHVLLDLAIEREKKRQAALAQAKRDKPRAKTKRNKKRSQA</sequence>
<reference evidence="2 3" key="1">
    <citation type="submission" date="2017-12" db="EMBL/GenBank/DDBJ databases">
        <title>Sequencing, de novo assembly and annotation of complete genome of a new Thraustochytrid species, strain FCC1311.</title>
        <authorList>
            <person name="Sedici K."/>
            <person name="Godart F."/>
            <person name="Aiese Cigliano R."/>
            <person name="Sanseverino W."/>
            <person name="Barakat M."/>
            <person name="Ortet P."/>
            <person name="Marechal E."/>
            <person name="Cagnac O."/>
            <person name="Amato A."/>
        </authorList>
    </citation>
    <scope>NUCLEOTIDE SEQUENCE [LARGE SCALE GENOMIC DNA]</scope>
</reference>
<organism evidence="2 3">
    <name type="scientific">Hondaea fermentalgiana</name>
    <dbReference type="NCBI Taxonomy" id="2315210"/>
    <lineage>
        <taxon>Eukaryota</taxon>
        <taxon>Sar</taxon>
        <taxon>Stramenopiles</taxon>
        <taxon>Bigyra</taxon>
        <taxon>Labyrinthulomycetes</taxon>
        <taxon>Thraustochytrida</taxon>
        <taxon>Thraustochytriidae</taxon>
        <taxon>Hondaea</taxon>
    </lineage>
</organism>
<feature type="compositionally biased region" description="Basic residues" evidence="1">
    <location>
        <begin position="523"/>
        <end position="538"/>
    </location>
</feature>
<evidence type="ECO:0000313" key="3">
    <source>
        <dbReference type="Proteomes" id="UP000241890"/>
    </source>
</evidence>
<protein>
    <submittedName>
        <fullName evidence="2">Uncharacterized protein</fullName>
    </submittedName>
</protein>
<dbReference type="InParanoid" id="A0A2R5GGH8"/>
<feature type="compositionally biased region" description="Basic and acidic residues" evidence="1">
    <location>
        <begin position="439"/>
        <end position="471"/>
    </location>
</feature>
<accession>A0A2R5GGH8</accession>
<name>A0A2R5GGH8_9STRA</name>
<keyword evidence="3" id="KW-1185">Reference proteome</keyword>
<gene>
    <name evidence="2" type="ORF">FCC1311_039762</name>
</gene>
<dbReference type="AlphaFoldDB" id="A0A2R5GGH8"/>
<feature type="region of interest" description="Disordered" evidence="1">
    <location>
        <begin position="391"/>
        <end position="496"/>
    </location>
</feature>
<comment type="caution">
    <text evidence="2">The sequence shown here is derived from an EMBL/GenBank/DDBJ whole genome shotgun (WGS) entry which is preliminary data.</text>
</comment>
<feature type="region of interest" description="Disordered" evidence="1">
    <location>
        <begin position="128"/>
        <end position="260"/>
    </location>
</feature>
<dbReference type="Proteomes" id="UP000241890">
    <property type="component" value="Unassembled WGS sequence"/>
</dbReference>
<evidence type="ECO:0000313" key="2">
    <source>
        <dbReference type="EMBL" id="GBG27753.1"/>
    </source>
</evidence>
<evidence type="ECO:0000256" key="1">
    <source>
        <dbReference type="SAM" id="MobiDB-lite"/>
    </source>
</evidence>
<feature type="compositionally biased region" description="Low complexity" evidence="1">
    <location>
        <begin position="233"/>
        <end position="243"/>
    </location>
</feature>
<feature type="compositionally biased region" description="Basic and acidic residues" evidence="1">
    <location>
        <begin position="244"/>
        <end position="260"/>
    </location>
</feature>
<feature type="compositionally biased region" description="Basic and acidic residues" evidence="1">
    <location>
        <begin position="177"/>
        <end position="188"/>
    </location>
</feature>
<dbReference type="EMBL" id="BEYU01000035">
    <property type="protein sequence ID" value="GBG27753.1"/>
    <property type="molecule type" value="Genomic_DNA"/>
</dbReference>
<feature type="region of interest" description="Disordered" evidence="1">
    <location>
        <begin position="512"/>
        <end position="538"/>
    </location>
</feature>
<feature type="compositionally biased region" description="Acidic residues" evidence="1">
    <location>
        <begin position="130"/>
        <end position="151"/>
    </location>
</feature>
<proteinExistence type="predicted"/>
<feature type="compositionally biased region" description="Polar residues" evidence="1">
    <location>
        <begin position="219"/>
        <end position="232"/>
    </location>
</feature>